<comment type="caution">
    <text evidence="2">The sequence shown here is derived from an EMBL/GenBank/DDBJ whole genome shotgun (WGS) entry which is preliminary data.</text>
</comment>
<dbReference type="AlphaFoldDB" id="A0A9P5WX95"/>
<evidence type="ECO:0000313" key="2">
    <source>
        <dbReference type="EMBL" id="KAF9439995.1"/>
    </source>
</evidence>
<evidence type="ECO:0000313" key="3">
    <source>
        <dbReference type="Proteomes" id="UP000807342"/>
    </source>
</evidence>
<proteinExistence type="predicted"/>
<protein>
    <submittedName>
        <fullName evidence="2">Uncharacterized protein</fullName>
    </submittedName>
</protein>
<keyword evidence="3" id="KW-1185">Reference proteome</keyword>
<dbReference type="Proteomes" id="UP000807342">
    <property type="component" value="Unassembled WGS sequence"/>
</dbReference>
<feature type="region of interest" description="Disordered" evidence="1">
    <location>
        <begin position="146"/>
        <end position="173"/>
    </location>
</feature>
<sequence length="207" mass="22828">MSDFASSPSSGQDMIEWEIRLEVLAKKMFGEALLEFNKWVELTDDVSAAKQVAIESFLRGLDMFETHASKVLSDDDRLSSPVRDILDEVDEESAAETGEEKEEALTVPIARRKKRPLVFSSSPAGASSEGGSEPTRKKVCVVDVEASEVEGENSTSEGNEGEEESSADEGKMVTRVPVSIVQVVPTNRHEIRLAKALYKRNRRRGIL</sequence>
<dbReference type="EMBL" id="MU153026">
    <property type="protein sequence ID" value="KAF9439995.1"/>
    <property type="molecule type" value="Genomic_DNA"/>
</dbReference>
<reference evidence="2" key="1">
    <citation type="submission" date="2020-11" db="EMBL/GenBank/DDBJ databases">
        <authorList>
            <consortium name="DOE Joint Genome Institute"/>
            <person name="Ahrendt S."/>
            <person name="Riley R."/>
            <person name="Andreopoulos W."/>
            <person name="Labutti K."/>
            <person name="Pangilinan J."/>
            <person name="Ruiz-Duenas F.J."/>
            <person name="Barrasa J.M."/>
            <person name="Sanchez-Garcia M."/>
            <person name="Camarero S."/>
            <person name="Miyauchi S."/>
            <person name="Serrano A."/>
            <person name="Linde D."/>
            <person name="Babiker R."/>
            <person name="Drula E."/>
            <person name="Ayuso-Fernandez I."/>
            <person name="Pacheco R."/>
            <person name="Padilla G."/>
            <person name="Ferreira P."/>
            <person name="Barriuso J."/>
            <person name="Kellner H."/>
            <person name="Castanera R."/>
            <person name="Alfaro M."/>
            <person name="Ramirez L."/>
            <person name="Pisabarro A.G."/>
            <person name="Kuo A."/>
            <person name="Tritt A."/>
            <person name="Lipzen A."/>
            <person name="He G."/>
            <person name="Yan M."/>
            <person name="Ng V."/>
            <person name="Cullen D."/>
            <person name="Martin F."/>
            <person name="Rosso M.-N."/>
            <person name="Henrissat B."/>
            <person name="Hibbett D."/>
            <person name="Martinez A.T."/>
            <person name="Grigoriev I.V."/>
        </authorList>
    </citation>
    <scope>NUCLEOTIDE SEQUENCE</scope>
    <source>
        <strain evidence="2">MF-IS2</strain>
    </source>
</reference>
<name>A0A9P5WX95_9AGAR</name>
<gene>
    <name evidence="2" type="ORF">P691DRAFT_768462</name>
</gene>
<organism evidence="2 3">
    <name type="scientific">Macrolepiota fuliginosa MF-IS2</name>
    <dbReference type="NCBI Taxonomy" id="1400762"/>
    <lineage>
        <taxon>Eukaryota</taxon>
        <taxon>Fungi</taxon>
        <taxon>Dikarya</taxon>
        <taxon>Basidiomycota</taxon>
        <taxon>Agaricomycotina</taxon>
        <taxon>Agaricomycetes</taxon>
        <taxon>Agaricomycetidae</taxon>
        <taxon>Agaricales</taxon>
        <taxon>Agaricineae</taxon>
        <taxon>Agaricaceae</taxon>
        <taxon>Macrolepiota</taxon>
    </lineage>
</organism>
<accession>A0A9P5WX95</accession>
<evidence type="ECO:0000256" key="1">
    <source>
        <dbReference type="SAM" id="MobiDB-lite"/>
    </source>
</evidence>